<dbReference type="PRINTS" id="PR00237">
    <property type="entry name" value="GPCRRHODOPSN"/>
</dbReference>
<evidence type="ECO:0000256" key="9">
    <source>
        <dbReference type="ARBA" id="ARBA00023224"/>
    </source>
</evidence>
<keyword evidence="8" id="KW-0325">Glycoprotein</keyword>
<evidence type="ECO:0000313" key="14">
    <source>
        <dbReference type="Proteomes" id="UP000314987"/>
    </source>
</evidence>
<reference evidence="13" key="2">
    <citation type="submission" date="2025-08" db="UniProtKB">
        <authorList>
            <consortium name="Ensembl"/>
        </authorList>
    </citation>
    <scope>IDENTIFICATION</scope>
</reference>
<keyword evidence="3 10" id="KW-0812">Transmembrane</keyword>
<dbReference type="GO" id="GO:0007200">
    <property type="term" value="P:phospholipase C-activating G protein-coupled receptor signaling pathway"/>
    <property type="evidence" value="ECO:0007669"/>
    <property type="project" value="TreeGrafter"/>
</dbReference>
<evidence type="ECO:0000256" key="10">
    <source>
        <dbReference type="RuleBase" id="RU000688"/>
    </source>
</evidence>
<evidence type="ECO:0000256" key="7">
    <source>
        <dbReference type="ARBA" id="ARBA00023170"/>
    </source>
</evidence>
<feature type="transmembrane region" description="Helical" evidence="11">
    <location>
        <begin position="20"/>
        <end position="41"/>
    </location>
</feature>
<feature type="domain" description="G-protein coupled receptors family 1 profile" evidence="12">
    <location>
        <begin position="32"/>
        <end position="276"/>
    </location>
</feature>
<keyword evidence="2" id="KW-1003">Cell membrane</keyword>
<reference evidence="14" key="1">
    <citation type="submission" date="2018-12" db="EMBL/GenBank/DDBJ databases">
        <authorList>
            <person name="Yazar S."/>
        </authorList>
    </citation>
    <scope>NUCLEOTIDE SEQUENCE [LARGE SCALE GENOMIC DNA]</scope>
</reference>
<keyword evidence="5 10" id="KW-0297">G-protein coupled receptor</keyword>
<evidence type="ECO:0000256" key="8">
    <source>
        <dbReference type="ARBA" id="ARBA00023180"/>
    </source>
</evidence>
<dbReference type="SUPFAM" id="SSF81321">
    <property type="entry name" value="Family A G protein-coupled receptor-like"/>
    <property type="match status" value="1"/>
</dbReference>
<evidence type="ECO:0000256" key="6">
    <source>
        <dbReference type="ARBA" id="ARBA00023136"/>
    </source>
</evidence>
<evidence type="ECO:0000256" key="11">
    <source>
        <dbReference type="SAM" id="Phobius"/>
    </source>
</evidence>
<dbReference type="InterPro" id="IPR017452">
    <property type="entry name" value="GPCR_Rhodpsn_7TM"/>
</dbReference>
<dbReference type="PROSITE" id="PS50262">
    <property type="entry name" value="G_PROTEIN_RECEP_F1_2"/>
    <property type="match status" value="1"/>
</dbReference>
<feature type="transmembrane region" description="Helical" evidence="11">
    <location>
        <begin position="170"/>
        <end position="192"/>
    </location>
</feature>
<sequence>MNPLNCSTVTSDFSQKVTILYLSIILVLGTVLNALALWVFWCRMRRWTETRVYMANLAMADCCLLLSIPMVLYTTVRDHSEDLLCTVSQSIYLINGYMSMYVITAIAVDRFAAIQYPLRARMWRSPRQAAGTCALLWLLVICLVSLPAVWKRDGQNFCFGNSQTRGSSVIVFSLLLFVIPLVVLVFCSVRILQNLVRKKAQAQAQDRRLIHKALCVVSANLVIFLVCFLPQHVALLAKLMTEYVEPPCSVVQHVVISVRVASRLANANCCLDALGYYFVAQEFQEEVGVKPPDSSGIRFPDLYKEKGLDQMTTKSIIL</sequence>
<reference evidence="13" key="3">
    <citation type="submission" date="2025-09" db="UniProtKB">
        <authorList>
            <consortium name="Ensembl"/>
        </authorList>
    </citation>
    <scope>IDENTIFICATION</scope>
</reference>
<dbReference type="PANTHER" id="PTHR24232">
    <property type="entry name" value="G-PROTEIN COUPLED RECEPTOR"/>
    <property type="match status" value="1"/>
</dbReference>
<keyword evidence="14" id="KW-1185">Reference proteome</keyword>
<dbReference type="Proteomes" id="UP000314987">
    <property type="component" value="Unassembled WGS sequence"/>
</dbReference>
<keyword evidence="4 11" id="KW-1133">Transmembrane helix</keyword>
<dbReference type="STRING" id="29139.ENSVURP00010029402"/>
<organism evidence="13 14">
    <name type="scientific">Vombatus ursinus</name>
    <name type="common">Common wombat</name>
    <dbReference type="NCBI Taxonomy" id="29139"/>
    <lineage>
        <taxon>Eukaryota</taxon>
        <taxon>Metazoa</taxon>
        <taxon>Chordata</taxon>
        <taxon>Craniata</taxon>
        <taxon>Vertebrata</taxon>
        <taxon>Euteleostomi</taxon>
        <taxon>Mammalia</taxon>
        <taxon>Metatheria</taxon>
        <taxon>Diprotodontia</taxon>
        <taxon>Vombatidae</taxon>
        <taxon>Vombatus</taxon>
    </lineage>
</organism>
<feature type="transmembrane region" description="Helical" evidence="11">
    <location>
        <begin position="129"/>
        <end position="150"/>
    </location>
</feature>
<evidence type="ECO:0000256" key="4">
    <source>
        <dbReference type="ARBA" id="ARBA00022989"/>
    </source>
</evidence>
<evidence type="ECO:0000256" key="5">
    <source>
        <dbReference type="ARBA" id="ARBA00023040"/>
    </source>
</evidence>
<dbReference type="Pfam" id="PF00001">
    <property type="entry name" value="7tm_1"/>
    <property type="match status" value="1"/>
</dbReference>
<dbReference type="PANTHER" id="PTHR24232:SF103">
    <property type="entry name" value="G-PROTEIN COUPLED RECEPTORS FAMILY 1 PROFILE DOMAIN-CONTAINING PROTEIN"/>
    <property type="match status" value="1"/>
</dbReference>
<evidence type="ECO:0000256" key="2">
    <source>
        <dbReference type="ARBA" id="ARBA00022475"/>
    </source>
</evidence>
<evidence type="ECO:0000256" key="3">
    <source>
        <dbReference type="ARBA" id="ARBA00022692"/>
    </source>
</evidence>
<comment type="similarity">
    <text evidence="10">Belongs to the G-protein coupled receptor 1 family.</text>
</comment>
<dbReference type="AlphaFoldDB" id="A0A4X2M7A9"/>
<comment type="subcellular location">
    <subcellularLocation>
        <location evidence="1">Cell membrane</location>
        <topology evidence="1">Multi-pass membrane protein</topology>
    </subcellularLocation>
</comment>
<dbReference type="GO" id="GO:0004950">
    <property type="term" value="F:chemokine receptor activity"/>
    <property type="evidence" value="ECO:0007669"/>
    <property type="project" value="InterPro"/>
</dbReference>
<dbReference type="GO" id="GO:0035025">
    <property type="term" value="P:positive regulation of Rho protein signal transduction"/>
    <property type="evidence" value="ECO:0007669"/>
    <property type="project" value="TreeGrafter"/>
</dbReference>
<dbReference type="InterPro" id="IPR044734">
    <property type="entry name" value="GPR35_7tmA"/>
</dbReference>
<feature type="transmembrane region" description="Helical" evidence="11">
    <location>
        <begin position="53"/>
        <end position="71"/>
    </location>
</feature>
<feature type="transmembrane region" description="Helical" evidence="11">
    <location>
        <begin position="213"/>
        <end position="233"/>
    </location>
</feature>
<dbReference type="InterPro" id="IPR000276">
    <property type="entry name" value="GPCR_Rhodpsn"/>
</dbReference>
<name>A0A4X2M7A9_VOMUR</name>
<evidence type="ECO:0000256" key="1">
    <source>
        <dbReference type="ARBA" id="ARBA00004651"/>
    </source>
</evidence>
<dbReference type="CDD" id="cd15164">
    <property type="entry name" value="7tmA_GPR35-like"/>
    <property type="match status" value="1"/>
</dbReference>
<dbReference type="Ensembl" id="ENSVURT00010033492.1">
    <property type="protein sequence ID" value="ENSVURP00010029402.1"/>
    <property type="gene ID" value="ENSVURG00010022488.1"/>
</dbReference>
<dbReference type="GeneTree" id="ENSGT01040000240444"/>
<dbReference type="GO" id="GO:0005886">
    <property type="term" value="C:plasma membrane"/>
    <property type="evidence" value="ECO:0007669"/>
    <property type="project" value="UniProtKB-SubCell"/>
</dbReference>
<evidence type="ECO:0000259" key="12">
    <source>
        <dbReference type="PROSITE" id="PS50262"/>
    </source>
</evidence>
<proteinExistence type="inferred from homology"/>
<feature type="transmembrane region" description="Helical" evidence="11">
    <location>
        <begin position="91"/>
        <end position="108"/>
    </location>
</feature>
<keyword evidence="9 10" id="KW-0807">Transducer</keyword>
<accession>A0A4X2M7A9</accession>
<dbReference type="FunFam" id="1.20.1070.10:FF:000142">
    <property type="entry name" value="G protein-coupled receptor 55"/>
    <property type="match status" value="1"/>
</dbReference>
<protein>
    <recommendedName>
        <fullName evidence="12">G-protein coupled receptors family 1 profile domain-containing protein</fullName>
    </recommendedName>
</protein>
<dbReference type="PROSITE" id="PS00237">
    <property type="entry name" value="G_PROTEIN_RECEP_F1_1"/>
    <property type="match status" value="1"/>
</dbReference>
<evidence type="ECO:0000313" key="13">
    <source>
        <dbReference type="Ensembl" id="ENSVURP00010029402.1"/>
    </source>
</evidence>
<keyword evidence="7 10" id="KW-0675">Receptor</keyword>
<dbReference type="Gene3D" id="1.20.1070.10">
    <property type="entry name" value="Rhodopsin 7-helix transmembrane proteins"/>
    <property type="match status" value="1"/>
</dbReference>
<keyword evidence="6 11" id="KW-0472">Membrane</keyword>